<sequence>MSTKNGADSTNAPDLDDDEYVAQLLAKDARDSSLRYSTLGMNAFIPLQRPSARAPKPNTRFLRNILRETDSHNASLKRKEEEEARERMRALRHGHEPSSGSTAARDLYDVRAAKRRRVEASTDKKYESGGHSRRQKGREEESRHTSHDREREGRREQRMRRTENDESSDDEERARRHKSSRSRRHKKEDDRSHRSHSRRHAEHSHSSDKHRSSDDDRERRSHRRQKRHRSHSSSPSRTRRRPPERSSSRKGSLKGKNESHGEQHHPRKHRTSTTSRETRAAAEAGKSPPLPQTSPRHSNPEPRSRDVDTIDPSVPGSASASASDSDSDPLESLIGPLPPSAENDDTPPLRSRGRGAYKKNKSNNIDAHFASGYDPALDVRPDDEDEGEGNTANTSKSPSRPRRRPVAGLATAEDDDWDMALEALRDRALWRRKGADRLRAAGFDEGVIEKWAGNGAFAGLDGGAGGGGHRDMGGRDRDVEDVKWVKRGEKREWDRGKVLTDDGHVDVRPEW</sequence>
<feature type="compositionally biased region" description="Basic and acidic residues" evidence="1">
    <location>
        <begin position="106"/>
        <end position="130"/>
    </location>
</feature>
<dbReference type="AlphaFoldDB" id="A0A179U8L8"/>
<dbReference type="OrthoDB" id="2431475at2759"/>
<keyword evidence="3" id="KW-1185">Reference proteome</keyword>
<feature type="compositionally biased region" description="Basic residues" evidence="1">
    <location>
        <begin position="220"/>
        <end position="240"/>
    </location>
</feature>
<evidence type="ECO:0000313" key="2">
    <source>
        <dbReference type="EMBL" id="OAT04180.1"/>
    </source>
</evidence>
<gene>
    <name evidence="2" type="ORF">BDBG_00794</name>
</gene>
<evidence type="ECO:0008006" key="4">
    <source>
        <dbReference type="Google" id="ProtNLM"/>
    </source>
</evidence>
<dbReference type="STRING" id="559298.A0A179U8L8"/>
<feature type="compositionally biased region" description="Basic and acidic residues" evidence="1">
    <location>
        <begin position="298"/>
        <end position="308"/>
    </location>
</feature>
<evidence type="ECO:0000313" key="3">
    <source>
        <dbReference type="Proteomes" id="UP000002038"/>
    </source>
</evidence>
<name>A0A179U8L8_BLAGS</name>
<feature type="compositionally biased region" description="Basic and acidic residues" evidence="1">
    <location>
        <begin position="203"/>
        <end position="219"/>
    </location>
</feature>
<feature type="region of interest" description="Disordered" evidence="1">
    <location>
        <begin position="66"/>
        <end position="414"/>
    </location>
</feature>
<organism evidence="2 3">
    <name type="scientific">Blastomyces gilchristii (strain SLH14081)</name>
    <name type="common">Blastomyces dermatitidis</name>
    <dbReference type="NCBI Taxonomy" id="559298"/>
    <lineage>
        <taxon>Eukaryota</taxon>
        <taxon>Fungi</taxon>
        <taxon>Dikarya</taxon>
        <taxon>Ascomycota</taxon>
        <taxon>Pezizomycotina</taxon>
        <taxon>Eurotiomycetes</taxon>
        <taxon>Eurotiomycetidae</taxon>
        <taxon>Onygenales</taxon>
        <taxon>Ajellomycetaceae</taxon>
        <taxon>Blastomyces</taxon>
    </lineage>
</organism>
<feature type="compositionally biased region" description="Basic residues" evidence="1">
    <location>
        <begin position="351"/>
        <end position="361"/>
    </location>
</feature>
<evidence type="ECO:0000256" key="1">
    <source>
        <dbReference type="SAM" id="MobiDB-lite"/>
    </source>
</evidence>
<dbReference type="PANTHER" id="PTHR40132:SF1">
    <property type="entry name" value="PRE-MRNA-SPLICING FACTOR 38B"/>
    <property type="match status" value="1"/>
</dbReference>
<dbReference type="PANTHER" id="PTHR40132">
    <property type="entry name" value="PRE-MRNA-SPLICING FACTOR 38B"/>
    <property type="match status" value="1"/>
</dbReference>
<dbReference type="Proteomes" id="UP000002038">
    <property type="component" value="Unassembled WGS sequence"/>
</dbReference>
<accession>A0A179U8L8</accession>
<proteinExistence type="predicted"/>
<dbReference type="GeneID" id="8508287"/>
<feature type="compositionally biased region" description="Basic and acidic residues" evidence="1">
    <location>
        <begin position="137"/>
        <end position="164"/>
    </location>
</feature>
<reference evidence="3" key="1">
    <citation type="journal article" date="2015" name="PLoS Genet.">
        <title>The dynamic genome and transcriptome of the human fungal pathogen Blastomyces and close relative Emmonsia.</title>
        <authorList>
            <person name="Munoz J.F."/>
            <person name="Gauthier G.M."/>
            <person name="Desjardins C.A."/>
            <person name="Gallo J.E."/>
            <person name="Holder J."/>
            <person name="Sullivan T.D."/>
            <person name="Marty A.J."/>
            <person name="Carmen J.C."/>
            <person name="Chen Z."/>
            <person name="Ding L."/>
            <person name="Gujja S."/>
            <person name="Magrini V."/>
            <person name="Misas E."/>
            <person name="Mitreva M."/>
            <person name="Priest M."/>
            <person name="Saif S."/>
            <person name="Whiston E.A."/>
            <person name="Young S."/>
            <person name="Zeng Q."/>
            <person name="Goldman W.E."/>
            <person name="Mardis E.R."/>
            <person name="Taylor J.W."/>
            <person name="McEwen J.G."/>
            <person name="Clay O.K."/>
            <person name="Klein B.S."/>
            <person name="Cuomo C.A."/>
        </authorList>
    </citation>
    <scope>NUCLEOTIDE SEQUENCE [LARGE SCALE GENOMIC DNA]</scope>
    <source>
        <strain evidence="3">SLH14081</strain>
    </source>
</reference>
<feature type="compositionally biased region" description="Basic and acidic residues" evidence="1">
    <location>
        <begin position="255"/>
        <end position="264"/>
    </location>
</feature>
<dbReference type="EMBL" id="GG657448">
    <property type="protein sequence ID" value="OAT04180.1"/>
    <property type="molecule type" value="Genomic_DNA"/>
</dbReference>
<feature type="compositionally biased region" description="Basic and acidic residues" evidence="1">
    <location>
        <begin position="66"/>
        <end position="96"/>
    </location>
</feature>
<feature type="compositionally biased region" description="Basic residues" evidence="1">
    <location>
        <begin position="193"/>
        <end position="202"/>
    </location>
</feature>
<dbReference type="RefSeq" id="XP_002629548.1">
    <property type="nucleotide sequence ID" value="XM_002629502.2"/>
</dbReference>
<dbReference type="KEGG" id="bgh:BDBG_00794"/>
<feature type="compositionally biased region" description="Basic residues" evidence="1">
    <location>
        <begin position="175"/>
        <end position="186"/>
    </location>
</feature>
<protein>
    <recommendedName>
        <fullName evidence="4">Pre-mRNA-splicing factor 38B</fullName>
    </recommendedName>
</protein>
<dbReference type="VEuPathDB" id="FungiDB:BDBG_00794"/>